<protein>
    <recommendedName>
        <fullName evidence="5">ParB/Sulfiredoxin domain-containing protein</fullName>
    </recommendedName>
</protein>
<accession>A0A538SU90</accession>
<dbReference type="EMBL" id="VBOS01000244">
    <property type="protein sequence ID" value="TMQ54834.1"/>
    <property type="molecule type" value="Genomic_DNA"/>
</dbReference>
<proteinExistence type="predicted"/>
<evidence type="ECO:0000256" key="1">
    <source>
        <dbReference type="ARBA" id="ARBA00022741"/>
    </source>
</evidence>
<dbReference type="GO" id="GO:0005524">
    <property type="term" value="F:ATP binding"/>
    <property type="evidence" value="ECO:0007669"/>
    <property type="project" value="UniProtKB-KW"/>
</dbReference>
<evidence type="ECO:0000256" key="2">
    <source>
        <dbReference type="ARBA" id="ARBA00022840"/>
    </source>
</evidence>
<dbReference type="AlphaFoldDB" id="A0A538SU90"/>
<reference evidence="3 4" key="1">
    <citation type="journal article" date="2019" name="Nat. Microbiol.">
        <title>Mediterranean grassland soil C-N compound turnover is dependent on rainfall and depth, and is mediated by genomically divergent microorganisms.</title>
        <authorList>
            <person name="Diamond S."/>
            <person name="Andeer P.F."/>
            <person name="Li Z."/>
            <person name="Crits-Christoph A."/>
            <person name="Burstein D."/>
            <person name="Anantharaman K."/>
            <person name="Lane K.R."/>
            <person name="Thomas B.C."/>
            <person name="Pan C."/>
            <person name="Northen T.R."/>
            <person name="Banfield J.F."/>
        </authorList>
    </citation>
    <scope>NUCLEOTIDE SEQUENCE [LARGE SCALE GENOMIC DNA]</scope>
    <source>
        <strain evidence="3">WS_2</strain>
    </source>
</reference>
<dbReference type="InterPro" id="IPR037953">
    <property type="entry name" value="SbnI-like_N"/>
</dbReference>
<dbReference type="InterPro" id="IPR036086">
    <property type="entry name" value="ParB/Sulfiredoxin_sf"/>
</dbReference>
<evidence type="ECO:0000313" key="3">
    <source>
        <dbReference type="EMBL" id="TMQ54834.1"/>
    </source>
</evidence>
<keyword evidence="2" id="KW-0067">ATP-binding</keyword>
<gene>
    <name evidence="3" type="ORF">E6K72_07210</name>
</gene>
<evidence type="ECO:0000313" key="4">
    <source>
        <dbReference type="Proteomes" id="UP000317716"/>
    </source>
</evidence>
<evidence type="ECO:0008006" key="5">
    <source>
        <dbReference type="Google" id="ProtNLM"/>
    </source>
</evidence>
<dbReference type="SUPFAM" id="SSF110849">
    <property type="entry name" value="ParB/Sulfiredoxin"/>
    <property type="match status" value="1"/>
</dbReference>
<dbReference type="Gene3D" id="3.90.1530.10">
    <property type="entry name" value="Conserved hypothetical protein from pyrococcus furiosus pfu- 392566-001, ParB domain"/>
    <property type="match status" value="1"/>
</dbReference>
<name>A0A538SU90_UNCEI</name>
<dbReference type="Proteomes" id="UP000317716">
    <property type="component" value="Unassembled WGS sequence"/>
</dbReference>
<dbReference type="InterPro" id="IPR023098">
    <property type="entry name" value="SerK/SbnI_C"/>
</dbReference>
<comment type="caution">
    <text evidence="3">The sequence shown here is derived from an EMBL/GenBank/DDBJ whole genome shotgun (WGS) entry which is preliminary data.</text>
</comment>
<dbReference type="CDD" id="cd16388">
    <property type="entry name" value="SbnI_like_N"/>
    <property type="match status" value="1"/>
</dbReference>
<keyword evidence="1" id="KW-0547">Nucleotide-binding</keyword>
<dbReference type="Gene3D" id="3.30.1760.10">
    <property type="entry name" value="Conserved hypothetical protein from pyrococcus furiosus pfu- 392566-001, domain 2"/>
    <property type="match status" value="1"/>
</dbReference>
<organism evidence="3 4">
    <name type="scientific">Eiseniibacteriota bacterium</name>
    <dbReference type="NCBI Taxonomy" id="2212470"/>
    <lineage>
        <taxon>Bacteria</taxon>
        <taxon>Candidatus Eiseniibacteriota</taxon>
    </lineage>
</organism>
<sequence length="285" mass="31961">MSERNADEHALPELRFVALNALVPHEQHDPMRLVTLVSRIREQGRLRNPPVVAPLPGGGERRYVVLDGANRAHAVGASGFPHVVVQVVPYTDPPVRLTTWCHALGDTSRDHFENALHSVPGLECRRAPLLHASALLARRETLAYVAFADGTADTLHGGGGLRERNAMLNALVDTYRGSKRFFRVTSESLPAARERHPEIEALVVFPHFQPAEVIEIAAGGERLPAGITRHVIRWRALRVDVPLDRLADTATGLVEKNRWLEEWLLTKLRERHVRFYEEPTVLFDE</sequence>